<reference evidence="1" key="1">
    <citation type="journal article" date="2021" name="PeerJ">
        <title>Extensive microbial diversity within the chicken gut microbiome revealed by metagenomics and culture.</title>
        <authorList>
            <person name="Gilroy R."/>
            <person name="Ravi A."/>
            <person name="Getino M."/>
            <person name="Pursley I."/>
            <person name="Horton D.L."/>
            <person name="Alikhan N.F."/>
            <person name="Baker D."/>
            <person name="Gharbi K."/>
            <person name="Hall N."/>
            <person name="Watson M."/>
            <person name="Adriaenssens E.M."/>
            <person name="Foster-Nyarko E."/>
            <person name="Jarju S."/>
            <person name="Secka A."/>
            <person name="Antonio M."/>
            <person name="Oren A."/>
            <person name="Chaudhuri R.R."/>
            <person name="La Ragione R."/>
            <person name="Hildebrand F."/>
            <person name="Pallen M.J."/>
        </authorList>
    </citation>
    <scope>NUCLEOTIDE SEQUENCE</scope>
    <source>
        <strain evidence="1">Gambia15-2214</strain>
    </source>
</reference>
<dbReference type="AlphaFoldDB" id="A0A9E2L2C4"/>
<gene>
    <name evidence="1" type="ORF">IAA16_03185</name>
</gene>
<proteinExistence type="predicted"/>
<dbReference type="Proteomes" id="UP000823914">
    <property type="component" value="Unassembled WGS sequence"/>
</dbReference>
<dbReference type="InterPro" id="IPR011990">
    <property type="entry name" value="TPR-like_helical_dom_sf"/>
</dbReference>
<dbReference type="SUPFAM" id="SSF48452">
    <property type="entry name" value="TPR-like"/>
    <property type="match status" value="1"/>
</dbReference>
<protein>
    <recommendedName>
        <fullName evidence="3">Tetratricopeptide repeat protein</fullName>
    </recommendedName>
</protein>
<evidence type="ECO:0000313" key="2">
    <source>
        <dbReference type="Proteomes" id="UP000823914"/>
    </source>
</evidence>
<evidence type="ECO:0008006" key="3">
    <source>
        <dbReference type="Google" id="ProtNLM"/>
    </source>
</evidence>
<dbReference type="EMBL" id="JAHLFV010000071">
    <property type="protein sequence ID" value="MBU3849553.1"/>
    <property type="molecule type" value="Genomic_DNA"/>
</dbReference>
<accession>A0A9E2L2C4</accession>
<dbReference type="Gene3D" id="1.25.40.10">
    <property type="entry name" value="Tetratricopeptide repeat domain"/>
    <property type="match status" value="1"/>
</dbReference>
<organism evidence="1 2">
    <name type="scientific">Candidatus Treponema excrementipullorum</name>
    <dbReference type="NCBI Taxonomy" id="2838768"/>
    <lineage>
        <taxon>Bacteria</taxon>
        <taxon>Pseudomonadati</taxon>
        <taxon>Spirochaetota</taxon>
        <taxon>Spirochaetia</taxon>
        <taxon>Spirochaetales</taxon>
        <taxon>Treponemataceae</taxon>
        <taxon>Treponema</taxon>
    </lineage>
</organism>
<evidence type="ECO:0000313" key="1">
    <source>
        <dbReference type="EMBL" id="MBU3849553.1"/>
    </source>
</evidence>
<sequence>MNMRKIICLCTLFFLLIPTHIFSQKTSLNTDIPLTPAFVFVPNENMQVEGDLPLSSYDLIRASLLFSSCPLDSERGIKTLLLFSEMAQEVNSPEYRQMTAYDRGEAILRLMYRNTLKTYKMAESNMDTLFLEGVYNCVSSSVLYYTLAKAAGLKVTAYKTVNHSFCSVSTEKGEIDVETTNPYGFDPGVKKTLPSTGSNGNSYAVVPKSYYNDKIKISDKLLVALIGGNNSSLAMQKNNYKLSIPLTMARLAFVGETVTSGGKELKNEVDITCTNYVYYLQNQRLYKDALTWLSKAISQIPTSPIWQECIDTTVYNYITYYLNKGDIEEAQNAYNTWIDVLSEKTRDQIPLNIFIGQLNTEPYSMTPDKALDYLDTMARNPLAQTTEGKTVLLRTKEYFWQEKIKPLVAQQLFFEAATVADQGLQDIPSSALLLSLKKQCLNNHAVLIHNQYATLFNQGKYQEALELLQRGIKEVPGNTTLLSDINRVQRALGN</sequence>
<name>A0A9E2L2C4_9SPIR</name>
<comment type="caution">
    <text evidence="1">The sequence shown here is derived from an EMBL/GenBank/DDBJ whole genome shotgun (WGS) entry which is preliminary data.</text>
</comment>
<reference evidence="1" key="2">
    <citation type="submission" date="2021-04" db="EMBL/GenBank/DDBJ databases">
        <authorList>
            <person name="Gilroy R."/>
        </authorList>
    </citation>
    <scope>NUCLEOTIDE SEQUENCE</scope>
    <source>
        <strain evidence="1">Gambia15-2214</strain>
    </source>
</reference>